<dbReference type="KEGG" id="pcot:PCOAH_00005110"/>
<keyword evidence="3" id="KW-1185">Reference proteome</keyword>
<dbReference type="EMBL" id="CP016241">
    <property type="protein sequence ID" value="ANQ06194.1"/>
    <property type="molecule type" value="Genomic_DNA"/>
</dbReference>
<organism evidence="2 3">
    <name type="scientific">Plasmodium coatneyi</name>
    <dbReference type="NCBI Taxonomy" id="208452"/>
    <lineage>
        <taxon>Eukaryota</taxon>
        <taxon>Sar</taxon>
        <taxon>Alveolata</taxon>
        <taxon>Apicomplexa</taxon>
        <taxon>Aconoidasida</taxon>
        <taxon>Haemosporida</taxon>
        <taxon>Plasmodiidae</taxon>
        <taxon>Plasmodium</taxon>
    </lineage>
</organism>
<dbReference type="RefSeq" id="XP_019912889.1">
    <property type="nucleotide sequence ID" value="XM_020057326.1"/>
</dbReference>
<feature type="compositionally biased region" description="Basic and acidic residues" evidence="1">
    <location>
        <begin position="258"/>
        <end position="272"/>
    </location>
</feature>
<proteinExistence type="predicted"/>
<accession>A0A1B1DTX3</accession>
<feature type="compositionally biased region" description="Polar residues" evidence="1">
    <location>
        <begin position="243"/>
        <end position="257"/>
    </location>
</feature>
<dbReference type="GeneID" id="30907234"/>
<evidence type="ECO:0000313" key="2">
    <source>
        <dbReference type="EMBL" id="ANQ06194.1"/>
    </source>
</evidence>
<name>A0A1B1DTX3_9APIC</name>
<dbReference type="OrthoDB" id="376231at2759"/>
<gene>
    <name evidence="2" type="ORF">PCOAH_00005110</name>
</gene>
<dbReference type="Proteomes" id="UP000092716">
    <property type="component" value="Chromosome 3"/>
</dbReference>
<feature type="region of interest" description="Disordered" evidence="1">
    <location>
        <begin position="231"/>
        <end position="272"/>
    </location>
</feature>
<protein>
    <submittedName>
        <fullName evidence="2">Uncharacterized protein</fullName>
    </submittedName>
</protein>
<evidence type="ECO:0000256" key="1">
    <source>
        <dbReference type="SAM" id="MobiDB-lite"/>
    </source>
</evidence>
<reference evidence="3" key="1">
    <citation type="submission" date="2016-06" db="EMBL/GenBank/DDBJ databases">
        <title>First high quality genome sequence of Plasmodium coatneyi using continuous long reads from single molecule, real-time sequencing.</title>
        <authorList>
            <person name="Chien J.-T."/>
            <person name="Pakala S.B."/>
            <person name="Geraldo J.A."/>
            <person name="Lapp S.A."/>
            <person name="Barnwell J.W."/>
            <person name="Kissinger J.C."/>
            <person name="Galinski M.R."/>
            <person name="Humphrey J.C."/>
        </authorList>
    </citation>
    <scope>NUCLEOTIDE SEQUENCE [LARGE SCALE GENOMIC DNA]</scope>
    <source>
        <strain evidence="3">Hackeri</strain>
    </source>
</reference>
<evidence type="ECO:0000313" key="3">
    <source>
        <dbReference type="Proteomes" id="UP000092716"/>
    </source>
</evidence>
<dbReference type="AlphaFoldDB" id="A0A1B1DTX3"/>
<sequence>MGIPRGSLNVAHSALKAKPPGRSCNLAVIKCIARAAVYKKHKGIFKAAEKDIKREGKHLGILLFRKKLHLLNEKDISKVLKKVIKGKIKNELVWDDLHRVIFCSNVGCARGGGPLGEATEGRPMDPLAQTSPLSAPSSGFPPLTMNEAKMGHTTPYNRHFDHVNAYLLSIAVQKLNKRSASLLSFLFSYLRESYRSMEPRHFLQIFLVLVKHTFRDVSVVHRVAQPPCSGNAEVELPPLGRDNPTSPALHTSSTSREQLFHRKDRDPPTERQHLHWTQMIRSEKNLLHVLTLHCAENINLFTLNDVAMTCEALCFFTLRDNPFVPFWNDVLSHVFGISSARWEVENTSVLLDYSLLKEKRLSSYVRRKIQRRGHTVDEVERNQTNGRRGELRELYAELSGRNMLSILKYLCLYTYLHAEVLIPVAKKAKKIFFEMPLDTTLHECIEIFSLFNSMKELEDKSTELRERIQFYEHQFGGTALVTQYDVKCLVTLAQLSFDKLHFVPFLSIFLNNVHKFSSEDAARLVHLLLVSWGAHTEEAASTGEAPCTEEGNNFPGDVFFPPYTSTCVSGLLATLLPASPEIVSQLTYTEMLLLCGAMDNYTLPKRSILKRVAKRICEDLKKVDLRNGHLPPVYIDYLFLITFTLYKKEEYYVNTNLLQFLVKIVLEKMEEDQLWLNQRRYLYSFYLLTLYREGSQGNAPLWVEYFNSVWGNLSPRLDEETLYNILLIYFEKAKQGDYQSLLRHLGGKGATGAGSITVGDVAPGGGGGGSCLGRYVSIKPSTEKCAKKSALMVVSPYERRFIYSEEQIKEELLKLFLHLWIAYPSRPGRKMFDLLIVMNAFSQDAYVRSYLFNAHVMNRINHYIAFLSRREISLTVHLCEDPVKKEPVHVNLSKVSHAYKQIVSKCRRVKELLATKTQSHIHEMDNATWDYILNDYKHKESVTIRRDAPQKGRPAKYVQNCRRGQPVLGALSAYGLQ</sequence>
<dbReference type="VEuPathDB" id="PlasmoDB:PCOAH_00005110"/>